<proteinExistence type="predicted"/>
<dbReference type="Proteomes" id="UP001336250">
    <property type="component" value="Unassembled WGS sequence"/>
</dbReference>
<evidence type="ECO:0000313" key="3">
    <source>
        <dbReference type="Proteomes" id="UP001336250"/>
    </source>
</evidence>
<comment type="caution">
    <text evidence="2">The sequence shown here is derived from an EMBL/GenBank/DDBJ whole genome shotgun (WGS) entry which is preliminary data.</text>
</comment>
<reference evidence="2 3" key="1">
    <citation type="submission" date="2024-02" db="EMBL/GenBank/DDBJ databases">
        <title>Genome sequence of Aquincola sp. MAHUQ-54.</title>
        <authorList>
            <person name="Huq M.A."/>
        </authorList>
    </citation>
    <scope>NUCLEOTIDE SEQUENCE [LARGE SCALE GENOMIC DNA]</scope>
    <source>
        <strain evidence="2 3">MAHUQ-54</strain>
    </source>
</reference>
<dbReference type="GO" id="GO:0006559">
    <property type="term" value="P:L-phenylalanine catabolic process"/>
    <property type="evidence" value="ECO:0007669"/>
    <property type="project" value="TreeGrafter"/>
</dbReference>
<dbReference type="SUPFAM" id="SSF52833">
    <property type="entry name" value="Thioredoxin-like"/>
    <property type="match status" value="1"/>
</dbReference>
<protein>
    <submittedName>
        <fullName evidence="2">Glutathione S-transferase</fullName>
        <ecNumber evidence="2">2.5.1.18</ecNumber>
    </submittedName>
</protein>
<evidence type="ECO:0000259" key="1">
    <source>
        <dbReference type="PROSITE" id="PS50404"/>
    </source>
</evidence>
<dbReference type="GO" id="GO:0004364">
    <property type="term" value="F:glutathione transferase activity"/>
    <property type="evidence" value="ECO:0007669"/>
    <property type="project" value="UniProtKB-EC"/>
</dbReference>
<dbReference type="InterPro" id="IPR004045">
    <property type="entry name" value="Glutathione_S-Trfase_N"/>
</dbReference>
<keyword evidence="3" id="KW-1185">Reference proteome</keyword>
<dbReference type="RefSeq" id="WP_332291421.1">
    <property type="nucleotide sequence ID" value="NZ_JAZIBG010000036.1"/>
</dbReference>
<dbReference type="PROSITE" id="PS50404">
    <property type="entry name" value="GST_NTER"/>
    <property type="match status" value="1"/>
</dbReference>
<organism evidence="2 3">
    <name type="scientific">Aquincola agrisoli</name>
    <dbReference type="NCBI Taxonomy" id="3119538"/>
    <lineage>
        <taxon>Bacteria</taxon>
        <taxon>Pseudomonadati</taxon>
        <taxon>Pseudomonadota</taxon>
        <taxon>Betaproteobacteria</taxon>
        <taxon>Burkholderiales</taxon>
        <taxon>Sphaerotilaceae</taxon>
        <taxon>Aquincola</taxon>
    </lineage>
</organism>
<dbReference type="Gene3D" id="1.20.1050.10">
    <property type="match status" value="1"/>
</dbReference>
<evidence type="ECO:0000313" key="2">
    <source>
        <dbReference type="EMBL" id="MEF7616055.1"/>
    </source>
</evidence>
<accession>A0AAW9QM38</accession>
<feature type="domain" description="GST N-terminal" evidence="1">
    <location>
        <begin position="1"/>
        <end position="78"/>
    </location>
</feature>
<dbReference type="PANTHER" id="PTHR42673">
    <property type="entry name" value="MALEYLACETOACETATE ISOMERASE"/>
    <property type="match status" value="1"/>
</dbReference>
<dbReference type="GO" id="GO:0016034">
    <property type="term" value="F:maleylacetoacetate isomerase activity"/>
    <property type="evidence" value="ECO:0007669"/>
    <property type="project" value="TreeGrafter"/>
</dbReference>
<dbReference type="PANTHER" id="PTHR42673:SF21">
    <property type="entry name" value="GLUTATHIONE S-TRANSFERASE YFCF"/>
    <property type="match status" value="1"/>
</dbReference>
<dbReference type="CDD" id="cd03205">
    <property type="entry name" value="GST_C_6"/>
    <property type="match status" value="1"/>
</dbReference>
<keyword evidence="2" id="KW-0808">Transferase</keyword>
<dbReference type="Gene3D" id="3.40.30.10">
    <property type="entry name" value="Glutaredoxin"/>
    <property type="match status" value="1"/>
</dbReference>
<dbReference type="InterPro" id="IPR036249">
    <property type="entry name" value="Thioredoxin-like_sf"/>
</dbReference>
<dbReference type="EMBL" id="JAZIBG010000036">
    <property type="protein sequence ID" value="MEF7616055.1"/>
    <property type="molecule type" value="Genomic_DNA"/>
</dbReference>
<dbReference type="CDD" id="cd00570">
    <property type="entry name" value="GST_N_family"/>
    <property type="match status" value="1"/>
</dbReference>
<dbReference type="EC" id="2.5.1.18" evidence="2"/>
<gene>
    <name evidence="2" type="ORF">V4F39_19225</name>
</gene>
<name>A0AAW9QM38_9BURK</name>
<sequence length="204" mass="22084">MQLVGMLDSPYVRRTAISLRLLGLPFEHRSVSVFRQFPEFQAVNPVVKAPTLVCDDGEVLMDSTLIIDYAQALAGTRRSLMPAALPERQRALRLVGLGLAACEKAVQILYERRLRPADRQHAPWLERVHGQLLAACDALEASIAAQPLAATTDTMDQGGITAAVAWQFIQATAADLVPAARYPALAAYSAQAEALPDFIALPPV</sequence>
<dbReference type="AlphaFoldDB" id="A0AAW9QM38"/>
<dbReference type="Pfam" id="PF13417">
    <property type="entry name" value="GST_N_3"/>
    <property type="match status" value="1"/>
</dbReference>
<dbReference type="GO" id="GO:0006749">
    <property type="term" value="P:glutathione metabolic process"/>
    <property type="evidence" value="ECO:0007669"/>
    <property type="project" value="TreeGrafter"/>
</dbReference>